<dbReference type="InterPro" id="IPR018247">
    <property type="entry name" value="EF_Hand_1_Ca_BS"/>
</dbReference>
<evidence type="ECO:0000256" key="5">
    <source>
        <dbReference type="ARBA" id="ARBA00022741"/>
    </source>
</evidence>
<dbReference type="InterPro" id="IPR050205">
    <property type="entry name" value="CDPK_Ser/Thr_kinases"/>
</dbReference>
<comment type="caution">
    <text evidence="12">The sequence shown here is derived from an EMBL/GenBank/DDBJ whole genome shotgun (WGS) entry which is preliminary data.</text>
</comment>
<comment type="subunit">
    <text evidence="2">Monomer.</text>
</comment>
<dbReference type="Gene3D" id="1.10.510.10">
    <property type="entry name" value="Transferase(Phosphotransferase) domain 1"/>
    <property type="match status" value="1"/>
</dbReference>
<dbReference type="InterPro" id="IPR000719">
    <property type="entry name" value="Prot_kinase_dom"/>
</dbReference>
<gene>
    <name evidence="12" type="ORF">SteCoe_29407</name>
</gene>
<dbReference type="Proteomes" id="UP000187209">
    <property type="component" value="Unassembled WGS sequence"/>
</dbReference>
<name>A0A1R2B5Z6_9CILI</name>
<dbReference type="GO" id="GO:0005524">
    <property type="term" value="F:ATP binding"/>
    <property type="evidence" value="ECO:0007669"/>
    <property type="project" value="UniProtKB-KW"/>
</dbReference>
<evidence type="ECO:0000256" key="3">
    <source>
        <dbReference type="ARBA" id="ARBA00022527"/>
    </source>
</evidence>
<dbReference type="GO" id="GO:0004674">
    <property type="term" value="F:protein serine/threonine kinase activity"/>
    <property type="evidence" value="ECO:0007669"/>
    <property type="project" value="UniProtKB-KW"/>
</dbReference>
<dbReference type="PANTHER" id="PTHR24349">
    <property type="entry name" value="SERINE/THREONINE-PROTEIN KINASE"/>
    <property type="match status" value="1"/>
</dbReference>
<dbReference type="Gene3D" id="3.30.200.20">
    <property type="entry name" value="Phosphorylase Kinase, domain 1"/>
    <property type="match status" value="1"/>
</dbReference>
<keyword evidence="6" id="KW-0418">Kinase</keyword>
<evidence type="ECO:0000313" key="12">
    <source>
        <dbReference type="EMBL" id="OMJ72201.1"/>
    </source>
</evidence>
<dbReference type="PROSITE" id="PS00018">
    <property type="entry name" value="EF_HAND_1"/>
    <property type="match status" value="1"/>
</dbReference>
<dbReference type="InterPro" id="IPR011992">
    <property type="entry name" value="EF-hand-dom_pair"/>
</dbReference>
<protein>
    <recommendedName>
        <fullName evidence="14">Calmodulin</fullName>
    </recommendedName>
</protein>
<evidence type="ECO:0000256" key="7">
    <source>
        <dbReference type="ARBA" id="ARBA00022837"/>
    </source>
</evidence>
<evidence type="ECO:0000256" key="1">
    <source>
        <dbReference type="ARBA" id="ARBA00001946"/>
    </source>
</evidence>
<evidence type="ECO:0000256" key="9">
    <source>
        <dbReference type="ARBA" id="ARBA00024334"/>
    </source>
</evidence>
<evidence type="ECO:0000256" key="8">
    <source>
        <dbReference type="ARBA" id="ARBA00022840"/>
    </source>
</evidence>
<dbReference type="InterPro" id="IPR008271">
    <property type="entry name" value="Ser/Thr_kinase_AS"/>
</dbReference>
<evidence type="ECO:0000259" key="11">
    <source>
        <dbReference type="PROSITE" id="PS50222"/>
    </source>
</evidence>
<dbReference type="Pfam" id="PF00069">
    <property type="entry name" value="Pkinase"/>
    <property type="match status" value="1"/>
</dbReference>
<dbReference type="OrthoDB" id="327575at2759"/>
<dbReference type="SUPFAM" id="SSF56112">
    <property type="entry name" value="Protein kinase-like (PK-like)"/>
    <property type="match status" value="1"/>
</dbReference>
<keyword evidence="3" id="KW-0723">Serine/threonine-protein kinase</keyword>
<organism evidence="12 13">
    <name type="scientific">Stentor coeruleus</name>
    <dbReference type="NCBI Taxonomy" id="5963"/>
    <lineage>
        <taxon>Eukaryota</taxon>
        <taxon>Sar</taxon>
        <taxon>Alveolata</taxon>
        <taxon>Ciliophora</taxon>
        <taxon>Postciliodesmatophora</taxon>
        <taxon>Heterotrichea</taxon>
        <taxon>Heterotrichida</taxon>
        <taxon>Stentoridae</taxon>
        <taxon>Stentor</taxon>
    </lineage>
</organism>
<dbReference type="FunFam" id="1.10.510.10:FF:000571">
    <property type="entry name" value="Maternal embryonic leucine zipper kinase"/>
    <property type="match status" value="1"/>
</dbReference>
<dbReference type="CDD" id="cd05117">
    <property type="entry name" value="STKc_CAMK"/>
    <property type="match status" value="1"/>
</dbReference>
<keyword evidence="5" id="KW-0547">Nucleotide-binding</keyword>
<feature type="domain" description="EF-hand" evidence="11">
    <location>
        <begin position="419"/>
        <end position="446"/>
    </location>
</feature>
<dbReference type="CDD" id="cd00051">
    <property type="entry name" value="EFh"/>
    <property type="match status" value="1"/>
</dbReference>
<feature type="domain" description="EF-hand" evidence="11">
    <location>
        <begin position="377"/>
        <end position="412"/>
    </location>
</feature>
<evidence type="ECO:0000256" key="4">
    <source>
        <dbReference type="ARBA" id="ARBA00022679"/>
    </source>
</evidence>
<dbReference type="SMART" id="SM00054">
    <property type="entry name" value="EFh"/>
    <property type="match status" value="3"/>
</dbReference>
<dbReference type="PROSITE" id="PS00108">
    <property type="entry name" value="PROTEIN_KINASE_ST"/>
    <property type="match status" value="1"/>
</dbReference>
<dbReference type="EMBL" id="MPUH01000921">
    <property type="protein sequence ID" value="OMJ72201.1"/>
    <property type="molecule type" value="Genomic_DNA"/>
</dbReference>
<keyword evidence="7" id="KW-0106">Calcium</keyword>
<dbReference type="Pfam" id="PF13202">
    <property type="entry name" value="EF-hand_5"/>
    <property type="match status" value="1"/>
</dbReference>
<dbReference type="GO" id="GO:0005509">
    <property type="term" value="F:calcium ion binding"/>
    <property type="evidence" value="ECO:0007669"/>
    <property type="project" value="InterPro"/>
</dbReference>
<evidence type="ECO:0000256" key="6">
    <source>
        <dbReference type="ARBA" id="ARBA00022777"/>
    </source>
</evidence>
<dbReference type="InterPro" id="IPR011009">
    <property type="entry name" value="Kinase-like_dom_sf"/>
</dbReference>
<dbReference type="SUPFAM" id="SSF47473">
    <property type="entry name" value="EF-hand"/>
    <property type="match status" value="1"/>
</dbReference>
<feature type="domain" description="Protein kinase" evidence="10">
    <location>
        <begin position="47"/>
        <end position="305"/>
    </location>
</feature>
<evidence type="ECO:0000313" key="13">
    <source>
        <dbReference type="Proteomes" id="UP000187209"/>
    </source>
</evidence>
<evidence type="ECO:0000259" key="10">
    <source>
        <dbReference type="PROSITE" id="PS50011"/>
    </source>
</evidence>
<dbReference type="PROSITE" id="PS50011">
    <property type="entry name" value="PROTEIN_KINASE_DOM"/>
    <property type="match status" value="1"/>
</dbReference>
<dbReference type="AlphaFoldDB" id="A0A1R2B5Z6"/>
<dbReference type="PROSITE" id="PS50222">
    <property type="entry name" value="EF_HAND_2"/>
    <property type="match status" value="2"/>
</dbReference>
<evidence type="ECO:0008006" key="14">
    <source>
        <dbReference type="Google" id="ProtNLM"/>
    </source>
</evidence>
<comment type="cofactor">
    <cofactor evidence="1">
        <name>Mg(2+)</name>
        <dbReference type="ChEBI" id="CHEBI:18420"/>
    </cofactor>
</comment>
<reference evidence="12 13" key="1">
    <citation type="submission" date="2016-11" db="EMBL/GenBank/DDBJ databases">
        <title>The macronuclear genome of Stentor coeruleus: a giant cell with tiny introns.</title>
        <authorList>
            <person name="Slabodnick M."/>
            <person name="Ruby J.G."/>
            <person name="Reiff S.B."/>
            <person name="Swart E.C."/>
            <person name="Gosai S."/>
            <person name="Prabakaran S."/>
            <person name="Witkowska E."/>
            <person name="Larue G.E."/>
            <person name="Fisher S."/>
            <person name="Freeman R.M."/>
            <person name="Gunawardena J."/>
            <person name="Chu W."/>
            <person name="Stover N.A."/>
            <person name="Gregory B.D."/>
            <person name="Nowacki M."/>
            <person name="Derisi J."/>
            <person name="Roy S.W."/>
            <person name="Marshall W.F."/>
            <person name="Sood P."/>
        </authorList>
    </citation>
    <scope>NUCLEOTIDE SEQUENCE [LARGE SCALE GENOMIC DNA]</scope>
    <source>
        <strain evidence="12">WM001</strain>
    </source>
</reference>
<dbReference type="InterPro" id="IPR002048">
    <property type="entry name" value="EF_hand_dom"/>
</dbReference>
<dbReference type="SMART" id="SM00220">
    <property type="entry name" value="S_TKc"/>
    <property type="match status" value="1"/>
</dbReference>
<accession>A0A1R2B5Z6</accession>
<keyword evidence="4" id="KW-0808">Transferase</keyword>
<dbReference type="Gene3D" id="1.10.238.10">
    <property type="entry name" value="EF-hand"/>
    <property type="match status" value="2"/>
</dbReference>
<keyword evidence="8" id="KW-0067">ATP-binding</keyword>
<proteinExistence type="inferred from homology"/>
<evidence type="ECO:0000256" key="2">
    <source>
        <dbReference type="ARBA" id="ARBA00011245"/>
    </source>
</evidence>
<keyword evidence="13" id="KW-1185">Reference proteome</keyword>
<sequence>MGCLCSSKINSTHKVATRSATFCSTRDYTETSFISSLTTRSFNTEYKLLKTAIGSGLVGEIRLCRQFSTSKVFAVKVVSKAALPLDFAKKRAIENQVKIIQKVGHPGILGFSDFFEDSCNYYLVMDYISGGDLYCKLENQGKFSEKAAAKVMKQVFSALAYMHSNNIVHRDLKLENVLIEEHEGHMLVKLIDFDTTTTLKKGEKLKGTSGTIYYMAPEVINGSYTEKCDIWSAGVILFSLLTQNFPFGGDSDKAIMRNIASGKMDYSILQQHKASSELLQFLKSLLNINPEKRLSASEAFNHPWILKHCKIPKPLILIKTHDKTFKNSLSQALKLWAIKNVVPTKELSFYHTMFVNIDKNFDGVLSKEELIEYFGQSESEKIDKIIELADWNNNGVLEYHEFLSAFIDERILKKYAGMMLEVLDKDKSGKVSISDLILFLEYQLEGCFGDFDNKDLGKEISYEDIVDIITG</sequence>
<comment type="similarity">
    <text evidence="9">Belongs to the protein kinase superfamily. Ser/Thr protein kinase family. CDPK subfamily.</text>
</comment>